<dbReference type="Gene3D" id="1.10.620.20">
    <property type="entry name" value="Ribonucleotide Reductase, subunit A"/>
    <property type="match status" value="1"/>
</dbReference>
<organism evidence="1 2">
    <name type="scientific">Pseudomonas orientalis</name>
    <dbReference type="NCBI Taxonomy" id="76758"/>
    <lineage>
        <taxon>Bacteria</taxon>
        <taxon>Pseudomonadati</taxon>
        <taxon>Pseudomonadota</taxon>
        <taxon>Gammaproteobacteria</taxon>
        <taxon>Pseudomonadales</taxon>
        <taxon>Pseudomonadaceae</taxon>
        <taxon>Pseudomonas</taxon>
    </lineage>
</organism>
<keyword evidence="2" id="KW-1185">Reference proteome</keyword>
<dbReference type="EMBL" id="LT629782">
    <property type="protein sequence ID" value="SDU19497.1"/>
    <property type="molecule type" value="Genomic_DNA"/>
</dbReference>
<evidence type="ECO:0000313" key="1">
    <source>
        <dbReference type="EMBL" id="SDU19497.1"/>
    </source>
</evidence>
<dbReference type="InterPro" id="IPR025859">
    <property type="entry name" value="AurF/CmlI"/>
</dbReference>
<evidence type="ECO:0000313" key="2">
    <source>
        <dbReference type="Proteomes" id="UP000183653"/>
    </source>
</evidence>
<accession>A0A1H2GIR0</accession>
<dbReference type="InterPro" id="IPR012348">
    <property type="entry name" value="RNR-like"/>
</dbReference>
<proteinExistence type="predicted"/>
<name>A0A1H2GIR0_9PSED</name>
<dbReference type="Pfam" id="PF11583">
    <property type="entry name" value="AurF"/>
    <property type="match status" value="1"/>
</dbReference>
<protein>
    <submittedName>
        <fullName evidence="1">p-aminobenzoate N-oxygenase AurF</fullName>
    </submittedName>
</protein>
<dbReference type="GO" id="GO:0016491">
    <property type="term" value="F:oxidoreductase activity"/>
    <property type="evidence" value="ECO:0007669"/>
    <property type="project" value="InterPro"/>
</dbReference>
<dbReference type="RefSeq" id="WP_057726030.1">
    <property type="nucleotide sequence ID" value="NZ_JYLM01000015.1"/>
</dbReference>
<reference evidence="1 2" key="1">
    <citation type="submission" date="2016-10" db="EMBL/GenBank/DDBJ databases">
        <authorList>
            <person name="Varghese N."/>
            <person name="Submissions S."/>
        </authorList>
    </citation>
    <scope>NUCLEOTIDE SEQUENCE [LARGE SCALE GENOMIC DNA]</scope>
    <source>
        <strain evidence="1 2">BS2775</strain>
    </source>
</reference>
<dbReference type="OrthoDB" id="505347at2"/>
<dbReference type="AlphaFoldDB" id="A0A1H2GIR0"/>
<gene>
    <name evidence="1" type="ORF">SAMN04490197_3708</name>
</gene>
<dbReference type="Proteomes" id="UP000183653">
    <property type="component" value="Chromosome I"/>
</dbReference>
<sequence length="325" mass="37558">MSVTNTFVFASNEIRQYTLGDWDNRSAVRSKNSTFLLPADAEILLQLQTRKWFPPAFIPYFNDNTIQKSGEHIQHRLAANHLVYFLRYTTILEHKIVNRSVETLIHEELGINLPQAMKLTALQLYTDEGYHALFSFKIAEQVAHFYDMPTWEDPPKRITLLLELMDATLDEHRPLAWFFFGFVSETIIAKELLSITGDTLISTVYQMFREHLEDEARHSRYFSEVFHYLWPKLSLVQQEHSASLLIKIIFIFAEVDEPWLSASLTSVGIPLFEATRIVQALQALDVRTQRARSIAMGTLQAMTRAGFFELQAHRELFSQSGLIDA</sequence>